<dbReference type="InterPro" id="IPR051906">
    <property type="entry name" value="TolC-like"/>
</dbReference>
<feature type="chain" id="PRO_5045746401" evidence="8">
    <location>
        <begin position="23"/>
        <end position="468"/>
    </location>
</feature>
<dbReference type="Pfam" id="PF02321">
    <property type="entry name" value="OEP"/>
    <property type="match status" value="2"/>
</dbReference>
<dbReference type="SUPFAM" id="SSF56954">
    <property type="entry name" value="Outer membrane efflux proteins (OEP)"/>
    <property type="match status" value="1"/>
</dbReference>
<dbReference type="Gene3D" id="1.20.1600.10">
    <property type="entry name" value="Outer membrane efflux proteins (OEP)"/>
    <property type="match status" value="1"/>
</dbReference>
<evidence type="ECO:0000256" key="8">
    <source>
        <dbReference type="SAM" id="SignalP"/>
    </source>
</evidence>
<evidence type="ECO:0000256" key="3">
    <source>
        <dbReference type="ARBA" id="ARBA00022448"/>
    </source>
</evidence>
<feature type="signal peptide" evidence="8">
    <location>
        <begin position="1"/>
        <end position="22"/>
    </location>
</feature>
<evidence type="ECO:0000313" key="9">
    <source>
        <dbReference type="EMBL" id="CAI9086282.1"/>
    </source>
</evidence>
<keyword evidence="10" id="KW-1185">Reference proteome</keyword>
<keyword evidence="4" id="KW-1134">Transmembrane beta strand</keyword>
<comment type="similarity">
    <text evidence="2">Belongs to the outer membrane factor (OMF) (TC 1.B.17) family.</text>
</comment>
<gene>
    <name evidence="9" type="primary">tolC</name>
    <name evidence="9" type="ORF">MFUM_1961</name>
</gene>
<dbReference type="PANTHER" id="PTHR30026">
    <property type="entry name" value="OUTER MEMBRANE PROTEIN TOLC"/>
    <property type="match status" value="1"/>
</dbReference>
<name>A0ABN8XGG0_9BACT</name>
<organism evidence="9 10">
    <name type="scientific">Candidatus Methylacidiphilum fumarolicum</name>
    <dbReference type="NCBI Taxonomy" id="591154"/>
    <lineage>
        <taxon>Bacteria</taxon>
        <taxon>Pseudomonadati</taxon>
        <taxon>Verrucomicrobiota</taxon>
        <taxon>Methylacidiphilae</taxon>
        <taxon>Methylacidiphilales</taxon>
        <taxon>Methylacidiphilaceae</taxon>
        <taxon>Methylacidiphilum (ex Ratnadevi et al. 2023)</taxon>
    </lineage>
</organism>
<evidence type="ECO:0000256" key="6">
    <source>
        <dbReference type="ARBA" id="ARBA00023136"/>
    </source>
</evidence>
<dbReference type="PANTHER" id="PTHR30026:SF21">
    <property type="entry name" value="SLR1270 PROTEIN"/>
    <property type="match status" value="1"/>
</dbReference>
<accession>A0ABN8XGG0</accession>
<comment type="subcellular location">
    <subcellularLocation>
        <location evidence="1">Cell outer membrane</location>
    </subcellularLocation>
</comment>
<evidence type="ECO:0000256" key="1">
    <source>
        <dbReference type="ARBA" id="ARBA00004442"/>
    </source>
</evidence>
<keyword evidence="3" id="KW-0813">Transport</keyword>
<keyword evidence="8" id="KW-0732">Signal</keyword>
<dbReference type="RefSeq" id="WP_009059304.1">
    <property type="nucleotide sequence ID" value="NZ_JAHXRZ010000007.1"/>
</dbReference>
<dbReference type="EMBL" id="OX458932">
    <property type="protein sequence ID" value="CAI9086282.1"/>
    <property type="molecule type" value="Genomic_DNA"/>
</dbReference>
<keyword evidence="7" id="KW-0998">Cell outer membrane</keyword>
<evidence type="ECO:0000256" key="7">
    <source>
        <dbReference type="ARBA" id="ARBA00023237"/>
    </source>
</evidence>
<protein>
    <submittedName>
        <fullName evidence="9">Outer membrane protein</fullName>
    </submittedName>
</protein>
<evidence type="ECO:0000256" key="5">
    <source>
        <dbReference type="ARBA" id="ARBA00022692"/>
    </source>
</evidence>
<reference evidence="9" key="1">
    <citation type="submission" date="2023-03" db="EMBL/GenBank/DDBJ databases">
        <authorList>
            <person name="Cremers G."/>
            <person name="Picone N."/>
        </authorList>
    </citation>
    <scope>NUCLEOTIDE SEQUENCE</scope>
    <source>
        <strain evidence="9">Sample_alias</strain>
    </source>
</reference>
<evidence type="ECO:0000256" key="2">
    <source>
        <dbReference type="ARBA" id="ARBA00007613"/>
    </source>
</evidence>
<dbReference type="InterPro" id="IPR003423">
    <property type="entry name" value="OMP_efflux"/>
</dbReference>
<dbReference type="Proteomes" id="UP001161497">
    <property type="component" value="Chromosome"/>
</dbReference>
<evidence type="ECO:0000313" key="10">
    <source>
        <dbReference type="Proteomes" id="UP001161497"/>
    </source>
</evidence>
<keyword evidence="5" id="KW-0812">Transmembrane</keyword>
<proteinExistence type="inferred from homology"/>
<keyword evidence="6" id="KW-0472">Membrane</keyword>
<evidence type="ECO:0000256" key="4">
    <source>
        <dbReference type="ARBA" id="ARBA00022452"/>
    </source>
</evidence>
<sequence>MERKIFAFSQFFFSIFALTLFAQRASNQLSQSTDLPLFYSVKKPVELIYPKQLSINKQKTWTLEEVIQRALDANPEVVSARKAIEQQEGIKMQFKAKLYPHGGLVYRAQREQSSLLMFLPTIETYPLTRTSWLGAVQIKQTILNVESVKLARQQKELVEKAIWQAMDVALKTTAQVKEAFYLTLFRQEVVGIREELTEASKAIADYTMKMYKAGEFPQYQALSAQAEYSTAQGDLAQARYQYVKAREQLRMILNLPSGLENDPLYLSGESQIVPFDVPYDEALKIALQKRTDLNAALHGLYAAHAAVAAAQASYYPNLDALLQYENISNVYILYPKWGWTAGVQGQWNFFDIMENNGKIKAQKALEDIAQVKVTQLKVDIPAELRELYQQLKRSKESFAFQENAVNDAEKGFYQARRLFESGETNWVQAVLARQALLKAKIGYAEAKYIYNAALARLEYAVGGQLPRD</sequence>